<gene>
    <name evidence="2" type="ORF">AGR4A_Cc20148</name>
</gene>
<comment type="caution">
    <text evidence="2">The sequence shown here is derived from an EMBL/GenBank/DDBJ whole genome shotgun (WGS) entry which is preliminary data.</text>
</comment>
<accession>A0A822UZH0</accession>
<evidence type="ECO:0000313" key="2">
    <source>
        <dbReference type="EMBL" id="CVI16261.1"/>
    </source>
</evidence>
<dbReference type="EMBL" id="FCNL01000012">
    <property type="protein sequence ID" value="CVI16261.1"/>
    <property type="molecule type" value="Genomic_DNA"/>
</dbReference>
<reference evidence="2 3" key="1">
    <citation type="submission" date="2016-01" db="EMBL/GenBank/DDBJ databases">
        <authorList>
            <person name="Regsiter A."/>
            <person name="william w."/>
        </authorList>
    </citation>
    <scope>NUCLEOTIDE SEQUENCE [LARGE SCALE GENOMIC DNA]</scope>
    <source>
        <strain evidence="2 3">B6</strain>
    </source>
</reference>
<proteinExistence type="predicted"/>
<dbReference type="AlphaFoldDB" id="A0A822UZH0"/>
<evidence type="ECO:0000256" key="1">
    <source>
        <dbReference type="SAM" id="MobiDB-lite"/>
    </source>
</evidence>
<name>A0A822UZH0_AGRTU</name>
<protein>
    <submittedName>
        <fullName evidence="2">Uncharacterized protein</fullName>
    </submittedName>
</protein>
<evidence type="ECO:0000313" key="3">
    <source>
        <dbReference type="Proteomes" id="UP000192074"/>
    </source>
</evidence>
<sequence>MYRERKRAVQAPPMVAGDQSRKDEMQAFAPETRHRLDFSRAFLFIAANQLAVSRLQAADRDPQRYKEIPEVNTRQRDAPSGAFWLCVLFLAAKAPTFRKPRNEEGRNDV</sequence>
<organism evidence="2 3">
    <name type="scientific">Agrobacterium tumefaciens str. B6</name>
    <dbReference type="NCBI Taxonomy" id="1183423"/>
    <lineage>
        <taxon>Bacteria</taxon>
        <taxon>Pseudomonadati</taxon>
        <taxon>Pseudomonadota</taxon>
        <taxon>Alphaproteobacteria</taxon>
        <taxon>Hyphomicrobiales</taxon>
        <taxon>Rhizobiaceae</taxon>
        <taxon>Rhizobium/Agrobacterium group</taxon>
        <taxon>Agrobacterium</taxon>
        <taxon>Agrobacterium tumefaciens complex</taxon>
    </lineage>
</organism>
<dbReference type="Proteomes" id="UP000192074">
    <property type="component" value="Unassembled WGS sequence"/>
</dbReference>
<feature type="region of interest" description="Disordered" evidence="1">
    <location>
        <begin position="1"/>
        <end position="22"/>
    </location>
</feature>